<dbReference type="AlphaFoldDB" id="A0A5D2F0E0"/>
<name>A0A5D2F0E0_GOSDA</name>
<keyword evidence="2" id="KW-1185">Reference proteome</keyword>
<dbReference type="EMBL" id="CM017697">
    <property type="protein sequence ID" value="TYG98228.1"/>
    <property type="molecule type" value="Genomic_DNA"/>
</dbReference>
<evidence type="ECO:0000313" key="1">
    <source>
        <dbReference type="EMBL" id="TYG98228.1"/>
    </source>
</evidence>
<dbReference type="Proteomes" id="UP000323506">
    <property type="component" value="Chromosome A10"/>
</dbReference>
<sequence>MFSVCCTKVYFHKWVLRWPPLFQLYFLTVHITHKAQTQKRY</sequence>
<evidence type="ECO:0000313" key="2">
    <source>
        <dbReference type="Proteomes" id="UP000323506"/>
    </source>
</evidence>
<organism evidence="1 2">
    <name type="scientific">Gossypium darwinii</name>
    <name type="common">Darwin's cotton</name>
    <name type="synonym">Gossypium barbadense var. darwinii</name>
    <dbReference type="NCBI Taxonomy" id="34276"/>
    <lineage>
        <taxon>Eukaryota</taxon>
        <taxon>Viridiplantae</taxon>
        <taxon>Streptophyta</taxon>
        <taxon>Embryophyta</taxon>
        <taxon>Tracheophyta</taxon>
        <taxon>Spermatophyta</taxon>
        <taxon>Magnoliopsida</taxon>
        <taxon>eudicotyledons</taxon>
        <taxon>Gunneridae</taxon>
        <taxon>Pentapetalae</taxon>
        <taxon>rosids</taxon>
        <taxon>malvids</taxon>
        <taxon>Malvales</taxon>
        <taxon>Malvaceae</taxon>
        <taxon>Malvoideae</taxon>
        <taxon>Gossypium</taxon>
    </lineage>
</organism>
<reference evidence="1 2" key="1">
    <citation type="submission" date="2019-06" db="EMBL/GenBank/DDBJ databases">
        <title>WGS assembly of Gossypium darwinii.</title>
        <authorList>
            <person name="Chen Z.J."/>
            <person name="Sreedasyam A."/>
            <person name="Ando A."/>
            <person name="Song Q."/>
            <person name="De L."/>
            <person name="Hulse-Kemp A."/>
            <person name="Ding M."/>
            <person name="Ye W."/>
            <person name="Kirkbride R."/>
            <person name="Jenkins J."/>
            <person name="Plott C."/>
            <person name="Lovell J."/>
            <person name="Lin Y.-M."/>
            <person name="Vaughn R."/>
            <person name="Liu B."/>
            <person name="Li W."/>
            <person name="Simpson S."/>
            <person name="Scheffler B."/>
            <person name="Saski C."/>
            <person name="Grover C."/>
            <person name="Hu G."/>
            <person name="Conover J."/>
            <person name="Carlson J."/>
            <person name="Shu S."/>
            <person name="Boston L."/>
            <person name="Williams M."/>
            <person name="Peterson D."/>
            <person name="Mcgee K."/>
            <person name="Jones D."/>
            <person name="Wendel J."/>
            <person name="Stelly D."/>
            <person name="Grimwood J."/>
            <person name="Schmutz J."/>
        </authorList>
    </citation>
    <scope>NUCLEOTIDE SEQUENCE [LARGE SCALE GENOMIC DNA]</scope>
    <source>
        <strain evidence="1">1808015.09</strain>
    </source>
</reference>
<accession>A0A5D2F0E0</accession>
<gene>
    <name evidence="1" type="ORF">ES288_A10G100800v1</name>
</gene>
<proteinExistence type="predicted"/>
<protein>
    <submittedName>
        <fullName evidence="1">Uncharacterized protein</fullName>
    </submittedName>
</protein>